<keyword evidence="5" id="KW-0479">Metal-binding</keyword>
<dbReference type="GO" id="GO:0003677">
    <property type="term" value="F:DNA binding"/>
    <property type="evidence" value="ECO:0007669"/>
    <property type="project" value="InterPro"/>
</dbReference>
<dbReference type="PROSITE" id="PS00028">
    <property type="entry name" value="ZINC_FINGER_C2H2_1"/>
    <property type="match status" value="1"/>
</dbReference>
<dbReference type="EMBL" id="CAJNOE010000198">
    <property type="protein sequence ID" value="CAF1039180.1"/>
    <property type="molecule type" value="Genomic_DNA"/>
</dbReference>
<comment type="caution">
    <text evidence="9">The sequence shown here is derived from an EMBL/GenBank/DDBJ whole genome shotgun (WGS) entry which is preliminary data.</text>
</comment>
<proteinExistence type="predicted"/>
<sequence>MTTLPPIQPRPILCKTPTTNNSQSSSSSSVFLIHSSSTQPSNVINTNFYSTNNDQTNNNNNNNTSQILPPPSSMPSTPLSSYEEFVKRLREFHRCRQTTFRYLPTIAGQVVDLQALYTTVVGHGGWDKVNDRQLWSIVANNFGIDSTCLNEHHYRLWSIVANNFGIDSTCLNGTQALKNIYIRYLYAFEKISNGESIDSRDDDDEDAKRRNVSHLQRVPQSYNQTQHIVSDSLRAQYGLFRDFVNRNEYEKIELALLCGFPNELTFTLNTLLLLSSTTNNSITFQLYKCPRLLDILLRHIGLFLSNDPTIHDHYLKSLYDNIWSKHINYQMEQFWIEYCSSDILKQLLNIEKKSNLKSSLYNNFNLNSNENQQQQELRIEQILMIIRNFSFDRSNAIYLLDTIRPSSSITYIFLLLISYCEKKIELQKYAYDIWTNLASYMHLRSVGNDEGHFIRQLLNFMLNGDDDDKQQDRLKIIRALEIIANLAHAGNDNEIYLIDFIDIIIQRLIHVSDILILVHTLECLYQLSELGEQSCNAILKVQSSTPIITTLIDLLTIEARSFSSQTIKTIKIVEMSTGPVLLPSYHQPPSIQQTLNAPQSVVVISTGQQQQPQPQLQQQQQQQTYAIENTEINKSYYSNNNKLIIQQHSKPITVANVITSGNLLAVATPSTQNLSTTPIIVANSNAQSNQILDKKRKHDSISETIAAVVNGTSSSPSPSSTPPPPKRARPSRPRTTPTKNAVIIAPTPSPVTASRIMPSLSIEDDTSSMESNSTSNSIHSTMADLLDRCSSPSPPPPSSLIKNSFEDDIRLCLNDLCHRVALSLDESLPSTSIIYNSIPSPVFKRKIDEQSSLNKRTTKPITPVEEQTSKKKRNRPSTKKSLIEVATSTPKKEEPIEHEIQDIKPNISTINSSDYICEWDNCRKSFPTARSVFHHACSAHIKYSPEYVCLWNGCDRIKRQKWALISHIQERHCSEIAFRQAKQKLTNPVPPTNSNTATISTTSNGPTATTTTATGTVGYAPDAAWLAVRRHMQISSFDDLLIKTKEGPLTKSIRLTAALILRNIARHSSIGKQNLRQYEQHLANLALESSEASNILSSCLFELYN</sequence>
<dbReference type="Proteomes" id="UP000663860">
    <property type="component" value="Unassembled WGS sequence"/>
</dbReference>
<dbReference type="PANTHER" id="PTHR22970:SF14">
    <property type="entry name" value="AT-RICH INTERACTIVE DOMAIN-CONTAINING PROTEIN 2"/>
    <property type="match status" value="1"/>
</dbReference>
<dbReference type="SUPFAM" id="SSF46774">
    <property type="entry name" value="ARID-like"/>
    <property type="match status" value="1"/>
</dbReference>
<feature type="region of interest" description="Disordered" evidence="6">
    <location>
        <begin position="708"/>
        <end position="741"/>
    </location>
</feature>
<evidence type="ECO:0000259" key="7">
    <source>
        <dbReference type="PROSITE" id="PS50157"/>
    </source>
</evidence>
<keyword evidence="4" id="KW-0539">Nucleus</keyword>
<dbReference type="Gene3D" id="3.30.160.60">
    <property type="entry name" value="Classic Zinc Finger"/>
    <property type="match status" value="1"/>
</dbReference>
<accession>A0A814JGX9</accession>
<feature type="compositionally biased region" description="Low complexity" evidence="6">
    <location>
        <begin position="51"/>
        <end position="64"/>
    </location>
</feature>
<dbReference type="InterPro" id="IPR001606">
    <property type="entry name" value="ARID_dom"/>
</dbReference>
<organism evidence="9 10">
    <name type="scientific">Adineta steineri</name>
    <dbReference type="NCBI Taxonomy" id="433720"/>
    <lineage>
        <taxon>Eukaryota</taxon>
        <taxon>Metazoa</taxon>
        <taxon>Spiralia</taxon>
        <taxon>Gnathifera</taxon>
        <taxon>Rotifera</taxon>
        <taxon>Eurotatoria</taxon>
        <taxon>Bdelloidea</taxon>
        <taxon>Adinetida</taxon>
        <taxon>Adinetidae</taxon>
        <taxon>Adineta</taxon>
    </lineage>
</organism>
<dbReference type="SMART" id="SM01014">
    <property type="entry name" value="ARID"/>
    <property type="match status" value="1"/>
</dbReference>
<dbReference type="PROSITE" id="PS50157">
    <property type="entry name" value="ZINC_FINGER_C2H2_2"/>
    <property type="match status" value="1"/>
</dbReference>
<evidence type="ECO:0008006" key="11">
    <source>
        <dbReference type="Google" id="ProtNLM"/>
    </source>
</evidence>
<dbReference type="AlphaFoldDB" id="A0A814JGX9"/>
<dbReference type="PANTHER" id="PTHR22970">
    <property type="entry name" value="AT-RICH INTERACTIVE DOMAIN-CONTAINING PROTEIN 2"/>
    <property type="match status" value="1"/>
</dbReference>
<dbReference type="PROSITE" id="PS51011">
    <property type="entry name" value="ARID"/>
    <property type="match status" value="1"/>
</dbReference>
<evidence type="ECO:0000313" key="9">
    <source>
        <dbReference type="EMBL" id="CAF1039180.1"/>
    </source>
</evidence>
<dbReference type="SMART" id="SM00355">
    <property type="entry name" value="ZnF_C2H2"/>
    <property type="match status" value="2"/>
</dbReference>
<feature type="domain" description="C2H2-type" evidence="7">
    <location>
        <begin position="915"/>
        <end position="945"/>
    </location>
</feature>
<gene>
    <name evidence="9" type="ORF">IZO911_LOCUS19694</name>
</gene>
<keyword evidence="2" id="KW-0805">Transcription regulation</keyword>
<evidence type="ECO:0000256" key="4">
    <source>
        <dbReference type="ARBA" id="ARBA00023242"/>
    </source>
</evidence>
<feature type="compositionally biased region" description="Low complexity" evidence="6">
    <location>
        <begin position="22"/>
        <end position="32"/>
    </location>
</feature>
<keyword evidence="5" id="KW-0862">Zinc</keyword>
<dbReference type="InterPro" id="IPR016024">
    <property type="entry name" value="ARM-type_fold"/>
</dbReference>
<reference evidence="9" key="1">
    <citation type="submission" date="2021-02" db="EMBL/GenBank/DDBJ databases">
        <authorList>
            <person name="Nowell W R."/>
        </authorList>
    </citation>
    <scope>NUCLEOTIDE SEQUENCE</scope>
</reference>
<feature type="compositionally biased region" description="Low complexity" evidence="6">
    <location>
        <begin position="992"/>
        <end position="1013"/>
    </location>
</feature>
<feature type="domain" description="ARID" evidence="8">
    <location>
        <begin position="79"/>
        <end position="193"/>
    </location>
</feature>
<dbReference type="Pfam" id="PF01388">
    <property type="entry name" value="ARID"/>
    <property type="match status" value="1"/>
</dbReference>
<dbReference type="InterPro" id="IPR036431">
    <property type="entry name" value="ARID_dom_sf"/>
</dbReference>
<dbReference type="GO" id="GO:0006325">
    <property type="term" value="P:chromatin organization"/>
    <property type="evidence" value="ECO:0007669"/>
    <property type="project" value="UniProtKB-KW"/>
</dbReference>
<evidence type="ECO:0000313" key="10">
    <source>
        <dbReference type="Proteomes" id="UP000663860"/>
    </source>
</evidence>
<dbReference type="GO" id="GO:0008270">
    <property type="term" value="F:zinc ion binding"/>
    <property type="evidence" value="ECO:0007669"/>
    <property type="project" value="UniProtKB-KW"/>
</dbReference>
<evidence type="ECO:0000256" key="3">
    <source>
        <dbReference type="ARBA" id="ARBA00023163"/>
    </source>
</evidence>
<keyword evidence="3" id="KW-0804">Transcription</keyword>
<dbReference type="SMART" id="SM00501">
    <property type="entry name" value="BRIGHT"/>
    <property type="match status" value="1"/>
</dbReference>
<protein>
    <recommendedName>
        <fullName evidence="11">ARID domain-containing protein</fullName>
    </recommendedName>
</protein>
<name>A0A814JGX9_9BILA</name>
<evidence type="ECO:0000259" key="8">
    <source>
        <dbReference type="PROSITE" id="PS51011"/>
    </source>
</evidence>
<keyword evidence="5" id="KW-0863">Zinc-finger</keyword>
<feature type="region of interest" description="Disordered" evidence="6">
    <location>
        <begin position="49"/>
        <end position="76"/>
    </location>
</feature>
<evidence type="ECO:0000256" key="2">
    <source>
        <dbReference type="ARBA" id="ARBA00023015"/>
    </source>
</evidence>
<evidence type="ECO:0000256" key="6">
    <source>
        <dbReference type="SAM" id="MobiDB-lite"/>
    </source>
</evidence>
<evidence type="ECO:0000256" key="1">
    <source>
        <dbReference type="ARBA" id="ARBA00022853"/>
    </source>
</evidence>
<dbReference type="Gene3D" id="1.10.150.60">
    <property type="entry name" value="ARID DNA-binding domain"/>
    <property type="match status" value="2"/>
</dbReference>
<dbReference type="InterPro" id="IPR013087">
    <property type="entry name" value="Znf_C2H2_type"/>
</dbReference>
<keyword evidence="1" id="KW-0156">Chromatin regulator</keyword>
<feature type="region of interest" description="Disordered" evidence="6">
    <location>
        <begin position="1"/>
        <end position="32"/>
    </location>
</feature>
<evidence type="ECO:0000256" key="5">
    <source>
        <dbReference type="PROSITE-ProRule" id="PRU00042"/>
    </source>
</evidence>
<dbReference type="SUPFAM" id="SSF48371">
    <property type="entry name" value="ARM repeat"/>
    <property type="match status" value="1"/>
</dbReference>
<dbReference type="InterPro" id="IPR011989">
    <property type="entry name" value="ARM-like"/>
</dbReference>
<dbReference type="Gene3D" id="1.25.10.10">
    <property type="entry name" value="Leucine-rich Repeat Variant"/>
    <property type="match status" value="1"/>
</dbReference>
<feature type="region of interest" description="Disordered" evidence="6">
    <location>
        <begin position="850"/>
        <end position="882"/>
    </location>
</feature>
<dbReference type="InterPro" id="IPR052406">
    <property type="entry name" value="Chromatin_Remodeling_Comp"/>
</dbReference>
<feature type="region of interest" description="Disordered" evidence="6">
    <location>
        <begin position="985"/>
        <end position="1013"/>
    </location>
</feature>